<evidence type="ECO:0000313" key="2">
    <source>
        <dbReference type="EMBL" id="KAJ7359594.1"/>
    </source>
</evidence>
<accession>A0AAD7EZA2</accession>
<organism evidence="2 3">
    <name type="scientific">Mycena albidolilacea</name>
    <dbReference type="NCBI Taxonomy" id="1033008"/>
    <lineage>
        <taxon>Eukaryota</taxon>
        <taxon>Fungi</taxon>
        <taxon>Dikarya</taxon>
        <taxon>Basidiomycota</taxon>
        <taxon>Agaricomycotina</taxon>
        <taxon>Agaricomycetes</taxon>
        <taxon>Agaricomycetidae</taxon>
        <taxon>Agaricales</taxon>
        <taxon>Marasmiineae</taxon>
        <taxon>Mycenaceae</taxon>
        <taxon>Mycena</taxon>
    </lineage>
</organism>
<dbReference type="EMBL" id="JARIHO010000006">
    <property type="protein sequence ID" value="KAJ7359594.1"/>
    <property type="molecule type" value="Genomic_DNA"/>
</dbReference>
<evidence type="ECO:0000256" key="1">
    <source>
        <dbReference type="SAM" id="Coils"/>
    </source>
</evidence>
<comment type="caution">
    <text evidence="2">The sequence shown here is derived from an EMBL/GenBank/DDBJ whole genome shotgun (WGS) entry which is preliminary data.</text>
</comment>
<reference evidence="2" key="1">
    <citation type="submission" date="2023-03" db="EMBL/GenBank/DDBJ databases">
        <title>Massive genome expansion in bonnet fungi (Mycena s.s.) driven by repeated elements and novel gene families across ecological guilds.</title>
        <authorList>
            <consortium name="Lawrence Berkeley National Laboratory"/>
            <person name="Harder C.B."/>
            <person name="Miyauchi S."/>
            <person name="Viragh M."/>
            <person name="Kuo A."/>
            <person name="Thoen E."/>
            <person name="Andreopoulos B."/>
            <person name="Lu D."/>
            <person name="Skrede I."/>
            <person name="Drula E."/>
            <person name="Henrissat B."/>
            <person name="Morin E."/>
            <person name="Kohler A."/>
            <person name="Barry K."/>
            <person name="LaButti K."/>
            <person name="Morin E."/>
            <person name="Salamov A."/>
            <person name="Lipzen A."/>
            <person name="Mereny Z."/>
            <person name="Hegedus B."/>
            <person name="Baldrian P."/>
            <person name="Stursova M."/>
            <person name="Weitz H."/>
            <person name="Taylor A."/>
            <person name="Grigoriev I.V."/>
            <person name="Nagy L.G."/>
            <person name="Martin F."/>
            <person name="Kauserud H."/>
        </authorList>
    </citation>
    <scope>NUCLEOTIDE SEQUENCE</scope>
    <source>
        <strain evidence="2">CBHHK002</strain>
    </source>
</reference>
<dbReference type="Proteomes" id="UP001218218">
    <property type="component" value="Unassembled WGS sequence"/>
</dbReference>
<protein>
    <recommendedName>
        <fullName evidence="4">F-box domain-containing protein</fullName>
    </recommendedName>
</protein>
<evidence type="ECO:0000313" key="3">
    <source>
        <dbReference type="Proteomes" id="UP001218218"/>
    </source>
</evidence>
<proteinExistence type="predicted"/>
<evidence type="ECO:0008006" key="4">
    <source>
        <dbReference type="Google" id="ProtNLM"/>
    </source>
</evidence>
<keyword evidence="1" id="KW-0175">Coiled coil</keyword>
<gene>
    <name evidence="2" type="ORF">DFH08DRAFT_932047</name>
</gene>
<sequence length="372" mass="41782">MIHALAADRAHIADFDAQIEDLERTLAVLRNERALVQERLDSYRYPVLTLPHEIICEIFIHFLPAYPARPPLTGPRSPILLTQICAGWRKISLAFPLLWRAIELSSDGPAWLLSVVLGRSGSSPLSICVDELNGSSDDERGLVSAILPYRERWQYLSLDLTGGPDPGYPSIGGPMPLLQHLELKLDDARGWPGFSLAEAPLLHTAIVSYFAAMRVILPWTQLTSLTLEGMYLREGFPILQQAANLVRCELEICDFRWTSSDRVDVALPSLESLTLFFPAWDMDTYKHNYLQAFITPALSRLEIPERFLGPDPIHSLSSFILKSRCKLQRVQIVGQRLVHKRSYRTAFPSIQMFFTGSYVDDGGEDSDSEGSS</sequence>
<name>A0AAD7EZA2_9AGAR</name>
<keyword evidence="3" id="KW-1185">Reference proteome</keyword>
<feature type="coiled-coil region" evidence="1">
    <location>
        <begin position="12"/>
        <end position="39"/>
    </location>
</feature>
<dbReference type="AlphaFoldDB" id="A0AAD7EZA2"/>